<accession>A0A9D1W6M6</accession>
<evidence type="ECO:0000313" key="3">
    <source>
        <dbReference type="Proteomes" id="UP000824156"/>
    </source>
</evidence>
<gene>
    <name evidence="2" type="ORF">H9853_01105</name>
</gene>
<reference evidence="2" key="1">
    <citation type="journal article" date="2021" name="PeerJ">
        <title>Extensive microbial diversity within the chicken gut microbiome revealed by metagenomics and culture.</title>
        <authorList>
            <person name="Gilroy R."/>
            <person name="Ravi A."/>
            <person name="Getino M."/>
            <person name="Pursley I."/>
            <person name="Horton D.L."/>
            <person name="Alikhan N.F."/>
            <person name="Baker D."/>
            <person name="Gharbi K."/>
            <person name="Hall N."/>
            <person name="Watson M."/>
            <person name="Adriaenssens E.M."/>
            <person name="Foster-Nyarko E."/>
            <person name="Jarju S."/>
            <person name="Secka A."/>
            <person name="Antonio M."/>
            <person name="Oren A."/>
            <person name="Chaudhuri R.R."/>
            <person name="La Ragione R."/>
            <person name="Hildebrand F."/>
            <person name="Pallen M.J."/>
        </authorList>
    </citation>
    <scope>NUCLEOTIDE SEQUENCE</scope>
    <source>
        <strain evidence="2">1719</strain>
    </source>
</reference>
<dbReference type="Proteomes" id="UP000824156">
    <property type="component" value="Unassembled WGS sequence"/>
</dbReference>
<comment type="caution">
    <text evidence="2">The sequence shown here is derived from an EMBL/GenBank/DDBJ whole genome shotgun (WGS) entry which is preliminary data.</text>
</comment>
<dbReference type="EMBL" id="DXEZ01000028">
    <property type="protein sequence ID" value="HIX53594.1"/>
    <property type="molecule type" value="Genomic_DNA"/>
</dbReference>
<organism evidence="2 3">
    <name type="scientific">Candidatus Sphingobacterium stercoripullorum</name>
    <dbReference type="NCBI Taxonomy" id="2838759"/>
    <lineage>
        <taxon>Bacteria</taxon>
        <taxon>Pseudomonadati</taxon>
        <taxon>Bacteroidota</taxon>
        <taxon>Sphingobacteriia</taxon>
        <taxon>Sphingobacteriales</taxon>
        <taxon>Sphingobacteriaceae</taxon>
        <taxon>Sphingobacterium</taxon>
    </lineage>
</organism>
<dbReference type="AlphaFoldDB" id="A0A9D1W6M6"/>
<feature type="domain" description="DUF7849" evidence="1">
    <location>
        <begin position="5"/>
        <end position="175"/>
    </location>
</feature>
<protein>
    <recommendedName>
        <fullName evidence="1">DUF7849 domain-containing protein</fullName>
    </recommendedName>
</protein>
<feature type="non-terminal residue" evidence="2">
    <location>
        <position position="1"/>
    </location>
</feature>
<sequence length="175" mass="19928">PGVALSFGLAPIAPYKKPYWQVELSALTYGETTTSHQDQHGEVLITNQEGKEHYVGYTSIDSTQETRNLRLAIPLQLRYNFNRWISAGAGAVVGVDFNLSNKSKTTYHLMENDVTHSRIHEVDNSLDKKSISPLRYMPFIDINIGRTYLGPALGLRYLYDKDIKHNGQVYLIWRL</sequence>
<dbReference type="InterPro" id="IPR057171">
    <property type="entry name" value="DUF7849"/>
</dbReference>
<dbReference type="Pfam" id="PF25233">
    <property type="entry name" value="DUF7849"/>
    <property type="match status" value="1"/>
</dbReference>
<reference evidence="2" key="2">
    <citation type="submission" date="2021-04" db="EMBL/GenBank/DDBJ databases">
        <authorList>
            <person name="Gilroy R."/>
        </authorList>
    </citation>
    <scope>NUCLEOTIDE SEQUENCE</scope>
    <source>
        <strain evidence="2">1719</strain>
    </source>
</reference>
<evidence type="ECO:0000259" key="1">
    <source>
        <dbReference type="Pfam" id="PF25233"/>
    </source>
</evidence>
<evidence type="ECO:0000313" key="2">
    <source>
        <dbReference type="EMBL" id="HIX53594.1"/>
    </source>
</evidence>
<name>A0A9D1W6M6_9SPHI</name>
<proteinExistence type="predicted"/>